<dbReference type="AlphaFoldDB" id="A0A132AIV9"/>
<gene>
    <name evidence="1" type="ORF">QR98_0094660</name>
</gene>
<dbReference type="Proteomes" id="UP000616769">
    <property type="component" value="Unassembled WGS sequence"/>
</dbReference>
<dbReference type="EMBL" id="JXLN01016012">
    <property type="protein sequence ID" value="KPM10901.1"/>
    <property type="molecule type" value="Genomic_DNA"/>
</dbReference>
<organism evidence="1 2">
    <name type="scientific">Sarcoptes scabiei</name>
    <name type="common">Itch mite</name>
    <name type="synonym">Acarus scabiei</name>
    <dbReference type="NCBI Taxonomy" id="52283"/>
    <lineage>
        <taxon>Eukaryota</taxon>
        <taxon>Metazoa</taxon>
        <taxon>Ecdysozoa</taxon>
        <taxon>Arthropoda</taxon>
        <taxon>Chelicerata</taxon>
        <taxon>Arachnida</taxon>
        <taxon>Acari</taxon>
        <taxon>Acariformes</taxon>
        <taxon>Sarcoptiformes</taxon>
        <taxon>Astigmata</taxon>
        <taxon>Psoroptidia</taxon>
        <taxon>Sarcoptoidea</taxon>
        <taxon>Sarcoptidae</taxon>
        <taxon>Sarcoptinae</taxon>
        <taxon>Sarcoptes</taxon>
    </lineage>
</organism>
<dbReference type="InterPro" id="IPR022122">
    <property type="entry name" value="DUF3657"/>
</dbReference>
<sequence length="477" mass="56517">MSKNLNGVAVSRTFQINYRNEEININNTIYYRLNVCLNLIDCVRQIFETDFILSVELWFTDRQYSPMELISQRQLKIHYNLAQGIHCCLPVIFDYFHLSAITLSVHGCLVSLCQPYINQNYDSNQIESNRLCQKNIFNPSTFWLSNLIAVNKNDSIISMSLAKDTKDDDKKSSSQSSSIALQLWTLYIVQWKVVALILVSLYDLKKSIYEYYRVLAPWHQAKINYGNLFVKITPENLSEMTVDCFNEIKNNLKSPNWFSFIDKVLLLNVPKDPNKPISDDGSNQIDNFNDEFMHRLRMKFQKENENVIDSETKLMKKFEQLHQQIEHDLSYLCGLTIEQWQRFCSFLGDHYDRINQHLAKRHHFQRLKRFSEGFFTIEIPRSNLSGSLCDTNSNLFSSLSEKLRKSLYFTNLPPCDIDFLPRYHHHHLRYQAKHRKQVYSVGIPRHLRIRFRHRTHHDHQSDRFFRNSIRHTKGQSL</sequence>
<reference evidence="1 2" key="1">
    <citation type="journal article" date="2015" name="Parasit. Vectors">
        <title>Draft genome of the scabies mite.</title>
        <authorList>
            <person name="Rider S.D.Jr."/>
            <person name="Morgan M.S."/>
            <person name="Arlian L.G."/>
        </authorList>
    </citation>
    <scope>NUCLEOTIDE SEQUENCE [LARGE SCALE GENOMIC DNA]</scope>
    <source>
        <strain evidence="1">Arlian Lab</strain>
    </source>
</reference>
<comment type="caution">
    <text evidence="1">The sequence shown here is derived from an EMBL/GenBank/DDBJ whole genome shotgun (WGS) entry which is preliminary data.</text>
</comment>
<evidence type="ECO:0000313" key="1">
    <source>
        <dbReference type="EMBL" id="KPM10901.1"/>
    </source>
</evidence>
<evidence type="ECO:0000313" key="2">
    <source>
        <dbReference type="Proteomes" id="UP000616769"/>
    </source>
</evidence>
<dbReference type="Pfam" id="PF12394">
    <property type="entry name" value="DUF3657"/>
    <property type="match status" value="1"/>
</dbReference>
<dbReference type="OrthoDB" id="273452at2759"/>
<protein>
    <submittedName>
        <fullName evidence="1">Uncharacterized protein</fullName>
    </submittedName>
</protein>
<name>A0A132AIV9_SARSC</name>
<proteinExistence type="predicted"/>
<dbReference type="VEuPathDB" id="VectorBase:SSCA002875"/>
<accession>A0A132AIV9</accession>